<name>A0A517QU40_9PLAN</name>
<dbReference type="PROSITE" id="PS51257">
    <property type="entry name" value="PROKAR_LIPOPROTEIN"/>
    <property type="match status" value="1"/>
</dbReference>
<sequence length="467" mass="51135" precursor="true">MRTPFLCFALSLSSCFLLPGAELFAQFGGNNGGGGGFQNFGGIIIDGEGVLGTTREKRISKTALRKLQEEFSKEQLNASVIEESEARTLSLKQLDAAVKQALEAGEEIPASLRYLAGLQRIDFIVVDQANNDMLIVGPAEGFAPGPNGQLVGLSSGRPPLQLDDLVVALRATLGGQPEMGVSIDPTDENMGNLQNYIRRNSNATTTSVAQRRYQMMGKILANQVISIWGVPEDSHFALALAEADLRMKKIALGTEPSGVRGVRSHLSLLIPQGNSLQRWWFVPSYESIGTNDSRSVFEIKGQRAQLMAQEEIADASGQRRDADFTRKTTEKFAQLFSEKFDELANANTAFAKLQGLYDLSLVAALVKSERPFGNDTTGIATLLNDERLPLESYPVPKFVKSAATYRKSSRGMLLGLIGGVTIRMNQVINNTEVQPRLYSERFQPNTVTKNWWWNSGGSATPQETPRR</sequence>
<evidence type="ECO:0008006" key="4">
    <source>
        <dbReference type="Google" id="ProtNLM"/>
    </source>
</evidence>
<dbReference type="EMBL" id="CP036267">
    <property type="protein sequence ID" value="QDT35160.1"/>
    <property type="molecule type" value="Genomic_DNA"/>
</dbReference>
<dbReference type="OrthoDB" id="233246at2"/>
<dbReference type="RefSeq" id="WP_145204269.1">
    <property type="nucleotide sequence ID" value="NZ_CP036267.1"/>
</dbReference>
<evidence type="ECO:0000313" key="2">
    <source>
        <dbReference type="EMBL" id="QDT35160.1"/>
    </source>
</evidence>
<accession>A0A517QU40</accession>
<organism evidence="2 3">
    <name type="scientific">Thalassoglobus polymorphus</name>
    <dbReference type="NCBI Taxonomy" id="2527994"/>
    <lineage>
        <taxon>Bacteria</taxon>
        <taxon>Pseudomonadati</taxon>
        <taxon>Planctomycetota</taxon>
        <taxon>Planctomycetia</taxon>
        <taxon>Planctomycetales</taxon>
        <taxon>Planctomycetaceae</taxon>
        <taxon>Thalassoglobus</taxon>
    </lineage>
</organism>
<dbReference type="InterPro" id="IPR011487">
    <property type="entry name" value="DUF1598"/>
</dbReference>
<evidence type="ECO:0000313" key="3">
    <source>
        <dbReference type="Proteomes" id="UP000315724"/>
    </source>
</evidence>
<feature type="signal peptide" evidence="1">
    <location>
        <begin position="1"/>
        <end position="25"/>
    </location>
</feature>
<keyword evidence="3" id="KW-1185">Reference proteome</keyword>
<feature type="chain" id="PRO_5021755990" description="Curli production assembly/transport component CsgG" evidence="1">
    <location>
        <begin position="26"/>
        <end position="467"/>
    </location>
</feature>
<keyword evidence="1" id="KW-0732">Signal</keyword>
<dbReference type="KEGG" id="tpol:Mal48_44350"/>
<gene>
    <name evidence="2" type="ORF">Mal48_44350</name>
</gene>
<dbReference type="Pfam" id="PF07643">
    <property type="entry name" value="DUF1598"/>
    <property type="match status" value="1"/>
</dbReference>
<evidence type="ECO:0000256" key="1">
    <source>
        <dbReference type="SAM" id="SignalP"/>
    </source>
</evidence>
<reference evidence="2 3" key="1">
    <citation type="submission" date="2019-02" db="EMBL/GenBank/DDBJ databases">
        <title>Deep-cultivation of Planctomycetes and their phenomic and genomic characterization uncovers novel biology.</title>
        <authorList>
            <person name="Wiegand S."/>
            <person name="Jogler M."/>
            <person name="Boedeker C."/>
            <person name="Pinto D."/>
            <person name="Vollmers J."/>
            <person name="Rivas-Marin E."/>
            <person name="Kohn T."/>
            <person name="Peeters S.H."/>
            <person name="Heuer A."/>
            <person name="Rast P."/>
            <person name="Oberbeckmann S."/>
            <person name="Bunk B."/>
            <person name="Jeske O."/>
            <person name="Meyerdierks A."/>
            <person name="Storesund J.E."/>
            <person name="Kallscheuer N."/>
            <person name="Luecker S."/>
            <person name="Lage O.M."/>
            <person name="Pohl T."/>
            <person name="Merkel B.J."/>
            <person name="Hornburger P."/>
            <person name="Mueller R.-W."/>
            <person name="Bruemmer F."/>
            <person name="Labrenz M."/>
            <person name="Spormann A.M."/>
            <person name="Op den Camp H."/>
            <person name="Overmann J."/>
            <person name="Amann R."/>
            <person name="Jetten M.S.M."/>
            <person name="Mascher T."/>
            <person name="Medema M.H."/>
            <person name="Devos D.P."/>
            <person name="Kaster A.-K."/>
            <person name="Ovreas L."/>
            <person name="Rohde M."/>
            <person name="Galperin M.Y."/>
            <person name="Jogler C."/>
        </authorList>
    </citation>
    <scope>NUCLEOTIDE SEQUENCE [LARGE SCALE GENOMIC DNA]</scope>
    <source>
        <strain evidence="2 3">Mal48</strain>
    </source>
</reference>
<proteinExistence type="predicted"/>
<dbReference type="Proteomes" id="UP000315724">
    <property type="component" value="Chromosome"/>
</dbReference>
<protein>
    <recommendedName>
        <fullName evidence="4">Curli production assembly/transport component CsgG</fullName>
    </recommendedName>
</protein>
<dbReference type="AlphaFoldDB" id="A0A517QU40"/>